<dbReference type="SUPFAM" id="SSF89550">
    <property type="entry name" value="PHP domain-like"/>
    <property type="match status" value="1"/>
</dbReference>
<sequence>MSFLDLNIPYLESTKPTSTNSIQKATRLKLIVKAMELGYTGIAYNRTIKGVMSESDRCSISLFPLSSLLKVSPCLLSSVEFHRSVLGVSKTTPFRQYTRLTVVVDSAGQAAPLNSGNPILKTYDIVAVRPVNQLAFEQACRTCEVDLIAIDFSEKLPFRLKQPLVKAAVERGVCFEITYSSLIMDAQARRQMISSAKLLVDWTKAISKNCRSLIADSIRKKKFYKEAIKVELVTKDPEFDEWLKWDPISSGEGDLLIDEMAKSFNTFSKESVKAKAIDFVSVIDSLPANGLQIKDMVPITKPAVDPLNSGNNLSSVKKNLELVDAPSAPKADQTSAGDQSSDSTNLKKLSDESLKGFAEVSSGLDAAISNHGHELNSVQLQTCTSICETRVLLEVDTLEGHDMQPEREMPTCQTKYHDEAATINTHSKEEEIAKDCNALADTQASTMLVDTQASTMLVDNNLSSLQSEQCKQSSSLDIVSSMQDVVMDDSPNEKDIKVNVGDTIEAFTVSKDNSSACASEVCLRVNNTDAVLASPDEVSLDADMKYKPDLYIDPDLSLHECTMIREQVKITGDGGAVSILDESSILDSCDSSLAGNPIADAPVEEQKQIENQNGTEHHVSDSSHLGTRRKRGKTSRSMFPFRRLWNPIQFKKKSRTSKRKIVTRGCITYGAGYKLLLMRNSQVVLF</sequence>
<dbReference type="GO" id="GO:0005655">
    <property type="term" value="C:nucleolar ribonuclease P complex"/>
    <property type="evidence" value="ECO:0007669"/>
    <property type="project" value="TreeGrafter"/>
</dbReference>
<dbReference type="GO" id="GO:0008033">
    <property type="term" value="P:tRNA processing"/>
    <property type="evidence" value="ECO:0007669"/>
    <property type="project" value="UniProtKB-KW"/>
</dbReference>
<evidence type="ECO:0000256" key="2">
    <source>
        <dbReference type="ARBA" id="ARBA00007331"/>
    </source>
</evidence>
<reference evidence="5" key="2">
    <citation type="submission" date="2023-05" db="EMBL/GenBank/DDBJ databases">
        <authorList>
            <person name="Schelkunov M.I."/>
        </authorList>
    </citation>
    <scope>NUCLEOTIDE SEQUENCE</scope>
    <source>
        <strain evidence="5">Hsosn_3</strain>
        <tissue evidence="5">Leaf</tissue>
    </source>
</reference>
<feature type="region of interest" description="Disordered" evidence="4">
    <location>
        <begin position="611"/>
        <end position="635"/>
    </location>
</feature>
<name>A0AAD8J095_9APIA</name>
<keyword evidence="6" id="KW-1185">Reference proteome</keyword>
<dbReference type="GO" id="GO:0003723">
    <property type="term" value="F:RNA binding"/>
    <property type="evidence" value="ECO:0007669"/>
    <property type="project" value="TreeGrafter"/>
</dbReference>
<dbReference type="Gene3D" id="3.20.20.140">
    <property type="entry name" value="Metal-dependent hydrolases"/>
    <property type="match status" value="1"/>
</dbReference>
<accession>A0AAD8J095</accession>
<organism evidence="5 6">
    <name type="scientific">Heracleum sosnowskyi</name>
    <dbReference type="NCBI Taxonomy" id="360622"/>
    <lineage>
        <taxon>Eukaryota</taxon>
        <taxon>Viridiplantae</taxon>
        <taxon>Streptophyta</taxon>
        <taxon>Embryophyta</taxon>
        <taxon>Tracheophyta</taxon>
        <taxon>Spermatophyta</taxon>
        <taxon>Magnoliopsida</taxon>
        <taxon>eudicotyledons</taxon>
        <taxon>Gunneridae</taxon>
        <taxon>Pentapetalae</taxon>
        <taxon>asterids</taxon>
        <taxon>campanulids</taxon>
        <taxon>Apiales</taxon>
        <taxon>Apiaceae</taxon>
        <taxon>Apioideae</taxon>
        <taxon>apioid superclade</taxon>
        <taxon>Tordylieae</taxon>
        <taxon>Tordyliinae</taxon>
        <taxon>Heracleum</taxon>
    </lineage>
</organism>
<dbReference type="InterPro" id="IPR016195">
    <property type="entry name" value="Pol/histidinol_Pase-like"/>
</dbReference>
<evidence type="ECO:0000256" key="4">
    <source>
        <dbReference type="SAM" id="MobiDB-lite"/>
    </source>
</evidence>
<comment type="caution">
    <text evidence="5">The sequence shown here is derived from an EMBL/GenBank/DDBJ whole genome shotgun (WGS) entry which is preliminary data.</text>
</comment>
<feature type="region of interest" description="Disordered" evidence="4">
    <location>
        <begin position="326"/>
        <end position="346"/>
    </location>
</feature>
<dbReference type="Pfam" id="PF01876">
    <property type="entry name" value="RNase_P_p30"/>
    <property type="match status" value="1"/>
</dbReference>
<evidence type="ECO:0000256" key="3">
    <source>
        <dbReference type="ARBA" id="ARBA00022694"/>
    </source>
</evidence>
<dbReference type="PANTHER" id="PTHR13031:SF0">
    <property type="entry name" value="RIBONUCLEASE P PROTEIN SUBUNIT P30"/>
    <property type="match status" value="1"/>
</dbReference>
<reference evidence="5" key="1">
    <citation type="submission" date="2023-02" db="EMBL/GenBank/DDBJ databases">
        <title>Genome of toxic invasive species Heracleum sosnowskyi carries increased number of genes despite the absence of recent whole-genome duplications.</title>
        <authorList>
            <person name="Schelkunov M."/>
            <person name="Shtratnikova V."/>
            <person name="Makarenko M."/>
            <person name="Klepikova A."/>
            <person name="Omelchenko D."/>
            <person name="Novikova G."/>
            <person name="Obukhova E."/>
            <person name="Bogdanov V."/>
            <person name="Penin A."/>
            <person name="Logacheva M."/>
        </authorList>
    </citation>
    <scope>NUCLEOTIDE SEQUENCE</scope>
    <source>
        <strain evidence="5">Hsosn_3</strain>
        <tissue evidence="5">Leaf</tissue>
    </source>
</reference>
<dbReference type="AlphaFoldDB" id="A0AAD8J095"/>
<comment type="subcellular location">
    <subcellularLocation>
        <location evidence="1">Nucleus</location>
    </subcellularLocation>
</comment>
<dbReference type="InterPro" id="IPR002738">
    <property type="entry name" value="RNase_P_p30"/>
</dbReference>
<evidence type="ECO:0000313" key="5">
    <source>
        <dbReference type="EMBL" id="KAK1394583.1"/>
    </source>
</evidence>
<comment type="similarity">
    <text evidence="2">Belongs to the eukaryotic/archaeal RNase P protein component 3 family.</text>
</comment>
<proteinExistence type="inferred from homology"/>
<evidence type="ECO:0000256" key="1">
    <source>
        <dbReference type="ARBA" id="ARBA00004123"/>
    </source>
</evidence>
<dbReference type="PANTHER" id="PTHR13031">
    <property type="entry name" value="RIBONUCLEASE P SUBUNIT P30"/>
    <property type="match status" value="1"/>
</dbReference>
<dbReference type="Proteomes" id="UP001237642">
    <property type="component" value="Unassembled WGS sequence"/>
</dbReference>
<gene>
    <name evidence="5" type="ORF">POM88_013639</name>
</gene>
<feature type="compositionally biased region" description="Polar residues" evidence="4">
    <location>
        <begin position="332"/>
        <end position="346"/>
    </location>
</feature>
<dbReference type="EMBL" id="JAUIZM010000003">
    <property type="protein sequence ID" value="KAK1394583.1"/>
    <property type="molecule type" value="Genomic_DNA"/>
</dbReference>
<protein>
    <submittedName>
        <fullName evidence="5">Polymerase/histidinol phosphatase-like</fullName>
    </submittedName>
</protein>
<keyword evidence="3" id="KW-0819">tRNA processing</keyword>
<evidence type="ECO:0000313" key="6">
    <source>
        <dbReference type="Proteomes" id="UP001237642"/>
    </source>
</evidence>